<comment type="caution">
    <text evidence="1">The sequence shown here is derived from an EMBL/GenBank/DDBJ whole genome shotgun (WGS) entry which is preliminary data.</text>
</comment>
<evidence type="ECO:0000313" key="1">
    <source>
        <dbReference type="EMBL" id="KAJ9117901.1"/>
    </source>
</evidence>
<proteinExistence type="predicted"/>
<keyword evidence="2" id="KW-1185">Reference proteome</keyword>
<accession>A0ACC2X3C0</accession>
<dbReference type="Proteomes" id="UP001230649">
    <property type="component" value="Unassembled WGS sequence"/>
</dbReference>
<organism evidence="1 2">
    <name type="scientific">Naganishia adeliensis</name>
    <dbReference type="NCBI Taxonomy" id="92952"/>
    <lineage>
        <taxon>Eukaryota</taxon>
        <taxon>Fungi</taxon>
        <taxon>Dikarya</taxon>
        <taxon>Basidiomycota</taxon>
        <taxon>Agaricomycotina</taxon>
        <taxon>Tremellomycetes</taxon>
        <taxon>Filobasidiales</taxon>
        <taxon>Filobasidiaceae</taxon>
        <taxon>Naganishia</taxon>
    </lineage>
</organism>
<protein>
    <submittedName>
        <fullName evidence="1">Uncharacterized protein</fullName>
    </submittedName>
</protein>
<dbReference type="EMBL" id="JASBWS010000001">
    <property type="protein sequence ID" value="KAJ9117901.1"/>
    <property type="molecule type" value="Genomic_DNA"/>
</dbReference>
<reference evidence="1" key="1">
    <citation type="submission" date="2023-04" db="EMBL/GenBank/DDBJ databases">
        <title>Draft Genome sequencing of Naganishia species isolated from polar environments using Oxford Nanopore Technology.</title>
        <authorList>
            <person name="Leo P."/>
            <person name="Venkateswaran K."/>
        </authorList>
    </citation>
    <scope>NUCLEOTIDE SEQUENCE</scope>
    <source>
        <strain evidence="1">MNA-CCFEE 5262</strain>
    </source>
</reference>
<gene>
    <name evidence="1" type="ORF">QFC20_000182</name>
</gene>
<name>A0ACC2X3C0_9TREE</name>
<sequence>MSTHVKRTHPSISAPHRGQDVVRGLLFENLRPAPTPPKDKSNGRDQTSRMSTGYSLTVGSHADSRLESSEGVEYMERLNDTPRSEESSTSRSHGGVFEFGRKGHERRRRFADSLQRSLFKFGKRDVNHCDGTVQNSETGNDDQGRPIGTNSSHNFVADRSLKSLPRTPSKLDRSLPPHELSQGDSIFQRFVLDPSQTRSSGPKTPKKETPKETSGSGGKTSFGKGIRHSFLGLLGRNRGEEKHDLSGTPVKVWDGQSRKRHIQSMGMSYESLKGLGGKGEVVMGRQRNASMIELKIGNPVLVDPPTCKTLVSLDVAQRDPLIRQRSQADLRPNRQSQPPFVHLSPTKYTREIADSNELKLWVLETLEPLDVGPLEENRESEHARDKAPTPSQEIIEQTKASWKEQNRDSTKHKQMFSLLLDIAFDSRHSEKRGLAHAKSLRNTHMSSRSIWSDLEATSGTDKTCRSSKQSTMLSQKLSPQRQTRTFSGISSKKESSVANASSKASGASQRLQAILGVDSKRHSANKGENGRRVTSSAPLKTNSPRSPTRTSRLLPVYDRRESSVYGFGGPMTPPPTSPLPSIPISESQNTFHTSSTTPLVLYTPVSPAATVNSNANHWSWRLGPDSPGSQMLNDMKNATNISRIRRSGENVLPTKRHVHQRSISSSLTSAAMLETTIEEDTVRAHVADVRRRSRKEVEETYVVASPGGPNPSSKSDTCQDFDNSPMTSHQGSSRSAINAKGSNHQDPNATTKSAGSPSSIIDLYMSRSPQSSVAGRSI</sequence>
<evidence type="ECO:0000313" key="2">
    <source>
        <dbReference type="Proteomes" id="UP001230649"/>
    </source>
</evidence>